<reference evidence="2 3" key="1">
    <citation type="submission" date="2023-04" db="EMBL/GenBank/DDBJ databases">
        <authorList>
            <person name="Hsu D."/>
        </authorList>
    </citation>
    <scope>NUCLEOTIDE SEQUENCE [LARGE SCALE GENOMIC DNA]</scope>
    <source>
        <strain evidence="2 3">MK1</strain>
    </source>
</reference>
<keyword evidence="3" id="KW-1185">Reference proteome</keyword>
<keyword evidence="1" id="KW-1133">Transmembrane helix</keyword>
<feature type="transmembrane region" description="Helical" evidence="1">
    <location>
        <begin position="7"/>
        <end position="27"/>
    </location>
</feature>
<organism evidence="2 3">
    <name type="scientific">Metallumcola ferriviriculae</name>
    <dbReference type="NCBI Taxonomy" id="3039180"/>
    <lineage>
        <taxon>Bacteria</taxon>
        <taxon>Bacillati</taxon>
        <taxon>Bacillota</taxon>
        <taxon>Clostridia</taxon>
        <taxon>Neomoorellales</taxon>
        <taxon>Desulfitibacteraceae</taxon>
        <taxon>Metallumcola</taxon>
    </lineage>
</organism>
<name>A0AAU0USC0_9FIRM</name>
<keyword evidence="1" id="KW-0472">Membrane</keyword>
<dbReference type="AlphaFoldDB" id="A0AAU0USC0"/>
<dbReference type="KEGG" id="dbc:MFMK1_003624"/>
<dbReference type="Proteomes" id="UP001329915">
    <property type="component" value="Chromosome"/>
</dbReference>
<dbReference type="RefSeq" id="WP_366923132.1">
    <property type="nucleotide sequence ID" value="NZ_CP121694.1"/>
</dbReference>
<accession>A0AAU0USC0</accession>
<sequence>MKKGPKIILVLMAAIGVPYYTYVNIAIQETKAVPLPLKEAILDFDDSGLALNHDAKGTLYIINNGPHELTMYSLLKSYKIDAVDKEIVIHTDALNANPRNDFQVMKIPEGKYKDIVFNGRVKVRVEFFRGHMLYEYDLANKRSRRTEHAFVGK</sequence>
<evidence type="ECO:0000313" key="3">
    <source>
        <dbReference type="Proteomes" id="UP001329915"/>
    </source>
</evidence>
<dbReference type="EMBL" id="CP121694">
    <property type="protein sequence ID" value="WRO23756.1"/>
    <property type="molecule type" value="Genomic_DNA"/>
</dbReference>
<protein>
    <submittedName>
        <fullName evidence="2">Uncharacterized protein</fullName>
    </submittedName>
</protein>
<evidence type="ECO:0000256" key="1">
    <source>
        <dbReference type="SAM" id="Phobius"/>
    </source>
</evidence>
<evidence type="ECO:0000313" key="2">
    <source>
        <dbReference type="EMBL" id="WRO23756.1"/>
    </source>
</evidence>
<keyword evidence="1" id="KW-0812">Transmembrane</keyword>
<proteinExistence type="predicted"/>
<gene>
    <name evidence="2" type="ORF">MFMK1_003624</name>
</gene>